<evidence type="ECO:0000313" key="2">
    <source>
        <dbReference type="Proteomes" id="UP000249524"/>
    </source>
</evidence>
<protein>
    <recommendedName>
        <fullName evidence="3">DUF2336 domain-containing protein</fullName>
    </recommendedName>
</protein>
<evidence type="ECO:0000313" key="1">
    <source>
        <dbReference type="EMBL" id="RAK62288.1"/>
    </source>
</evidence>
<evidence type="ECO:0008006" key="3">
    <source>
        <dbReference type="Google" id="ProtNLM"/>
    </source>
</evidence>
<keyword evidence="2" id="KW-1185">Reference proteome</keyword>
<dbReference type="Pfam" id="PF10098">
    <property type="entry name" value="DUF2336"/>
    <property type="match status" value="1"/>
</dbReference>
<gene>
    <name evidence="1" type="ORF">DJ019_19340</name>
</gene>
<dbReference type="EMBL" id="QFYS01000012">
    <property type="protein sequence ID" value="RAK62288.1"/>
    <property type="molecule type" value="Genomic_DNA"/>
</dbReference>
<proteinExistence type="predicted"/>
<reference evidence="1 2" key="1">
    <citation type="submission" date="2018-05" db="EMBL/GenBank/DDBJ databases">
        <authorList>
            <person name="Lanie J.A."/>
            <person name="Ng W.-L."/>
            <person name="Kazmierczak K.M."/>
            <person name="Andrzejewski T.M."/>
            <person name="Davidsen T.M."/>
            <person name="Wayne K.J."/>
            <person name="Tettelin H."/>
            <person name="Glass J.I."/>
            <person name="Rusch D."/>
            <person name="Podicherti R."/>
            <person name="Tsui H.-C.T."/>
            <person name="Winkler M.E."/>
        </authorList>
    </citation>
    <scope>NUCLEOTIDE SEQUENCE [LARGE SCALE GENOMIC DNA]</scope>
    <source>
        <strain evidence="1 2">BUT-10</strain>
    </source>
</reference>
<dbReference type="OrthoDB" id="8194627at2"/>
<name>A0A328BB46_9CAUL</name>
<dbReference type="RefSeq" id="WP_111278172.1">
    <property type="nucleotide sequence ID" value="NZ_QFYS01000012.1"/>
</dbReference>
<dbReference type="Proteomes" id="UP000249524">
    <property type="component" value="Unassembled WGS sequence"/>
</dbReference>
<comment type="caution">
    <text evidence="1">The sequence shown here is derived from an EMBL/GenBank/DDBJ whole genome shotgun (WGS) entry which is preliminary data.</text>
</comment>
<organism evidence="1 2">
    <name type="scientific">Phenylobacterium kunshanense</name>
    <dbReference type="NCBI Taxonomy" id="1445034"/>
    <lineage>
        <taxon>Bacteria</taxon>
        <taxon>Pseudomonadati</taxon>
        <taxon>Pseudomonadota</taxon>
        <taxon>Alphaproteobacteria</taxon>
        <taxon>Caulobacterales</taxon>
        <taxon>Caulobacteraceae</taxon>
        <taxon>Phenylobacterium</taxon>
    </lineage>
</organism>
<dbReference type="AlphaFoldDB" id="A0A328BB46"/>
<dbReference type="InterPro" id="IPR019285">
    <property type="entry name" value="DUF2336"/>
</dbReference>
<accession>A0A328BB46</accession>
<sequence>MSLAMSSESLLDLAKSRQPADRERLLLAIADLCDAPHVGAAMKSPSIQGLLSSIFMSLVVEAERDIRHRLSQKLAAADWAPNALVNVLALDDIEIARPIISQSPVLRDLDLVRLLVEATIEHQIEVARRPNLSSTVVSAILEQAEPAVLTALAGNTSAELSPREMEELVEASRQIAALRTPLSQHPKLTGQLAKRLYLWVGLALRQGLADRFRLDVTILDEALAASLNEAHVGIAHLNSEALPRMTREGEREAMERRLIDKLHAAGQLRPGYLIRALREGRLGLFAGALAVLGRFDAAQVQATLDSDRPELLALACAAVGIDRSVFPDILTMTRKLNNGRPGGGAEGARKASVAFAPVSPEVAGAAFRQAARALSVV</sequence>